<proteinExistence type="predicted"/>
<feature type="signal peptide" evidence="2">
    <location>
        <begin position="1"/>
        <end position="21"/>
    </location>
</feature>
<keyword evidence="2" id="KW-0732">Signal</keyword>
<evidence type="ECO:0000313" key="3">
    <source>
        <dbReference type="EMBL" id="KAJ7661856.1"/>
    </source>
</evidence>
<gene>
    <name evidence="3" type="ORF">B0H17DRAFT_1258368</name>
</gene>
<keyword evidence="1" id="KW-0812">Transmembrane</keyword>
<evidence type="ECO:0000313" key="4">
    <source>
        <dbReference type="Proteomes" id="UP001221757"/>
    </source>
</evidence>
<evidence type="ECO:0000256" key="2">
    <source>
        <dbReference type="SAM" id="SignalP"/>
    </source>
</evidence>
<evidence type="ECO:0000256" key="1">
    <source>
        <dbReference type="SAM" id="Phobius"/>
    </source>
</evidence>
<sequence length="456" mass="50066">MLGAFVLLTAALAAINVPLSAYDIDQESTFRPNGTLPPLPFSSLIPDILQHPAGDFSPQILTVGDIIQLNNSVFNFTMTAAFNELDNTQPVSSFSYYNNPFSDGCDVVRIGAMMTCDIPTLFTLEYSMRIEDLLAPINPARENFNELAADLTWLGLSGLRVATEHHLLFFLSPSSRVAIALPDPRFVVTGGNIIWNSSSGRLNGGIVGANNTGIFGSPSLRSEVPDNIFQSLYHIVRMELGVILENQTYASPEMYNQSISGVFALSLSGANSSRLATTNATLMAEWRDSGRLFNETDRVPVMPYLRSVPRLKPLGSAITSVFVSTFAMLSVAWTIFSVIAGVLAMSHTGINEDVNEARLKPQEQDLEGQQRPVEEWDGSEACLAVAEDKRVPLEALMQRLSTVENKSVQAVSEMQLPFAEMQLSLAEMQRSLVRMRRSLRKHGIPEEIDDDTQIEG</sequence>
<comment type="caution">
    <text evidence="3">The sequence shown here is derived from an EMBL/GenBank/DDBJ whole genome shotgun (WGS) entry which is preliminary data.</text>
</comment>
<name>A0AAD7CT63_MYCRO</name>
<accession>A0AAD7CT63</accession>
<reference evidence="3" key="1">
    <citation type="submission" date="2023-03" db="EMBL/GenBank/DDBJ databases">
        <title>Massive genome expansion in bonnet fungi (Mycena s.s.) driven by repeated elements and novel gene families across ecological guilds.</title>
        <authorList>
            <consortium name="Lawrence Berkeley National Laboratory"/>
            <person name="Harder C.B."/>
            <person name="Miyauchi S."/>
            <person name="Viragh M."/>
            <person name="Kuo A."/>
            <person name="Thoen E."/>
            <person name="Andreopoulos B."/>
            <person name="Lu D."/>
            <person name="Skrede I."/>
            <person name="Drula E."/>
            <person name="Henrissat B."/>
            <person name="Morin E."/>
            <person name="Kohler A."/>
            <person name="Barry K."/>
            <person name="LaButti K."/>
            <person name="Morin E."/>
            <person name="Salamov A."/>
            <person name="Lipzen A."/>
            <person name="Mereny Z."/>
            <person name="Hegedus B."/>
            <person name="Baldrian P."/>
            <person name="Stursova M."/>
            <person name="Weitz H."/>
            <person name="Taylor A."/>
            <person name="Grigoriev I.V."/>
            <person name="Nagy L.G."/>
            <person name="Martin F."/>
            <person name="Kauserud H."/>
        </authorList>
    </citation>
    <scope>NUCLEOTIDE SEQUENCE</scope>
    <source>
        <strain evidence="3">CBHHK067</strain>
    </source>
</reference>
<dbReference type="AlphaFoldDB" id="A0AAD7CT63"/>
<feature type="chain" id="PRO_5042237183" evidence="2">
    <location>
        <begin position="22"/>
        <end position="456"/>
    </location>
</feature>
<dbReference type="Proteomes" id="UP001221757">
    <property type="component" value="Unassembled WGS sequence"/>
</dbReference>
<keyword evidence="1" id="KW-0472">Membrane</keyword>
<keyword evidence="4" id="KW-1185">Reference proteome</keyword>
<dbReference type="EMBL" id="JARKIE010000245">
    <property type="protein sequence ID" value="KAJ7661856.1"/>
    <property type="molecule type" value="Genomic_DNA"/>
</dbReference>
<feature type="transmembrane region" description="Helical" evidence="1">
    <location>
        <begin position="321"/>
        <end position="344"/>
    </location>
</feature>
<protein>
    <submittedName>
        <fullName evidence="3">Uncharacterized protein</fullName>
    </submittedName>
</protein>
<organism evidence="3 4">
    <name type="scientific">Mycena rosella</name>
    <name type="common">Pink bonnet</name>
    <name type="synonym">Agaricus rosellus</name>
    <dbReference type="NCBI Taxonomy" id="1033263"/>
    <lineage>
        <taxon>Eukaryota</taxon>
        <taxon>Fungi</taxon>
        <taxon>Dikarya</taxon>
        <taxon>Basidiomycota</taxon>
        <taxon>Agaricomycotina</taxon>
        <taxon>Agaricomycetes</taxon>
        <taxon>Agaricomycetidae</taxon>
        <taxon>Agaricales</taxon>
        <taxon>Marasmiineae</taxon>
        <taxon>Mycenaceae</taxon>
        <taxon>Mycena</taxon>
    </lineage>
</organism>
<keyword evidence="1" id="KW-1133">Transmembrane helix</keyword>